<geneLocation type="plasmid" evidence="2 3">
    <name>RPME01</name>
</geneLocation>
<dbReference type="AlphaFoldDB" id="A2SP08"/>
<feature type="transmembrane region" description="Helical" evidence="1">
    <location>
        <begin position="120"/>
        <end position="139"/>
    </location>
</feature>
<feature type="transmembrane region" description="Helical" evidence="1">
    <location>
        <begin position="20"/>
        <end position="40"/>
    </location>
</feature>
<gene>
    <name evidence="2" type="ordered locus">Mpe_B0525</name>
</gene>
<keyword evidence="1" id="KW-0472">Membrane</keyword>
<reference evidence="2 3" key="1">
    <citation type="journal article" date="2007" name="J. Bacteriol.">
        <title>Whole-genome analysis of the methyl tert-butyl ether-degrading beta-proteobacterium Methylibium petroleiphilum PM1.</title>
        <authorList>
            <person name="Kane S.R."/>
            <person name="Chakicherla A.Y."/>
            <person name="Chain P.S.G."/>
            <person name="Schmidt R."/>
            <person name="Shin M.W."/>
            <person name="Legler T.C."/>
            <person name="Scow K.M."/>
            <person name="Larimer F.W."/>
            <person name="Lucas S.M."/>
            <person name="Richardson P.M."/>
            <person name="Hristova K.R."/>
        </authorList>
    </citation>
    <scope>NUCLEOTIDE SEQUENCE [LARGE SCALE GENOMIC DNA]</scope>
    <source>
        <strain evidence="3">ATCC BAA-1232 / LMG 22953 / PM1</strain>
        <plasmid evidence="2 3">RPME01</plasmid>
    </source>
</reference>
<dbReference type="RefSeq" id="WP_011831850.1">
    <property type="nucleotide sequence ID" value="NC_008826.1"/>
</dbReference>
<evidence type="ECO:0000313" key="3">
    <source>
        <dbReference type="Proteomes" id="UP000000366"/>
    </source>
</evidence>
<feature type="transmembrane region" description="Helical" evidence="1">
    <location>
        <begin position="348"/>
        <end position="368"/>
    </location>
</feature>
<feature type="transmembrane region" description="Helical" evidence="1">
    <location>
        <begin position="159"/>
        <end position="179"/>
    </location>
</feature>
<keyword evidence="1" id="KW-0812">Transmembrane</keyword>
<feature type="transmembrane region" description="Helical" evidence="1">
    <location>
        <begin position="87"/>
        <end position="108"/>
    </location>
</feature>
<dbReference type="Proteomes" id="UP000000366">
    <property type="component" value="Plasmid RPME01"/>
</dbReference>
<protein>
    <recommendedName>
        <fullName evidence="4">AAT family amino acid transporter</fullName>
    </recommendedName>
</protein>
<dbReference type="EMBL" id="CP000556">
    <property type="protein sequence ID" value="ABM97297.1"/>
    <property type="molecule type" value="Genomic_DNA"/>
</dbReference>
<name>A2SP08_METPP</name>
<evidence type="ECO:0000313" key="2">
    <source>
        <dbReference type="EMBL" id="ABM97297.1"/>
    </source>
</evidence>
<feature type="transmembrane region" description="Helical" evidence="1">
    <location>
        <begin position="191"/>
        <end position="211"/>
    </location>
</feature>
<organism evidence="2 3">
    <name type="scientific">Methylibium petroleiphilum (strain ATCC BAA-1232 / LMG 22953 / PM1)</name>
    <dbReference type="NCBI Taxonomy" id="420662"/>
    <lineage>
        <taxon>Bacteria</taxon>
        <taxon>Pseudomonadati</taxon>
        <taxon>Pseudomonadota</taxon>
        <taxon>Betaproteobacteria</taxon>
        <taxon>Burkholderiales</taxon>
        <taxon>Sphaerotilaceae</taxon>
        <taxon>Methylibium</taxon>
    </lineage>
</organism>
<proteinExistence type="predicted"/>
<evidence type="ECO:0008006" key="4">
    <source>
        <dbReference type="Google" id="ProtNLM"/>
    </source>
</evidence>
<feature type="transmembrane region" description="Helical" evidence="1">
    <location>
        <begin position="231"/>
        <end position="253"/>
    </location>
</feature>
<dbReference type="HOGENOM" id="CLU_719386_0_0_4"/>
<dbReference type="eggNOG" id="ENOG502ZCEI">
    <property type="taxonomic scope" value="Bacteria"/>
</dbReference>
<sequence>MDTQTQQKPPSGLQLGPVTFSVMSLLVIAVGSYLIWALFADPSRAVWKTYPQPFGVVLFWSILFVVFFGFLGQLWGLGHLPQPIGGVTWFLLTTALAVVVPSVLLHGYGALDPAFDIGKGGYTATTMIVLIGFYTWGILGTSMGHWPWVDLGLKQPWVGIGGFLFGFVLTFFGYLVLIYPNLASWTSPERTVLPLTTVIGWFYSVIVSWLTTFLILDNWPWSKLGSRAKTALAALVGNFIIGTAIYFFLLALLKGFLMPVEAQTALGAAINIWPAHLGVFMSFWLIFWANVAGNPPLNLGPAANRVVRLVVTFGLAVATFVGYTRWFAVQVLNEKEIAPGFGGDPLTWVDLMIYVMLVYVIYFGSYGLNRKT</sequence>
<keyword evidence="1" id="KW-1133">Transmembrane helix</keyword>
<keyword evidence="3" id="KW-1185">Reference proteome</keyword>
<evidence type="ECO:0000256" key="1">
    <source>
        <dbReference type="SAM" id="Phobius"/>
    </source>
</evidence>
<dbReference type="KEGG" id="mpt:Mpe_B0525"/>
<feature type="transmembrane region" description="Helical" evidence="1">
    <location>
        <begin position="52"/>
        <end position="75"/>
    </location>
</feature>
<accession>A2SP08</accession>
<keyword evidence="2" id="KW-0614">Plasmid</keyword>
<feature type="transmembrane region" description="Helical" evidence="1">
    <location>
        <begin position="265"/>
        <end position="286"/>
    </location>
</feature>